<dbReference type="OrthoDB" id="1709800at2759"/>
<feature type="compositionally biased region" description="Low complexity" evidence="1">
    <location>
        <begin position="246"/>
        <end position="258"/>
    </location>
</feature>
<dbReference type="InterPro" id="IPR039620">
    <property type="entry name" value="BKI1/MAKR1/3/4"/>
</dbReference>
<gene>
    <name evidence="2" type="ORF">CCAM_LOCUS40886</name>
</gene>
<dbReference type="EMBL" id="OOIL02006641">
    <property type="protein sequence ID" value="VFQ99110.1"/>
    <property type="molecule type" value="Genomic_DNA"/>
</dbReference>
<name>A0A484NDH2_9ASTE</name>
<reference evidence="2 3" key="1">
    <citation type="submission" date="2018-04" db="EMBL/GenBank/DDBJ databases">
        <authorList>
            <person name="Vogel A."/>
        </authorList>
    </citation>
    <scope>NUCLEOTIDE SEQUENCE [LARGE SCALE GENOMIC DNA]</scope>
</reference>
<feature type="region of interest" description="Disordered" evidence="1">
    <location>
        <begin position="107"/>
        <end position="183"/>
    </location>
</feature>
<sequence length="303" mass="32862">MEQHVIMIRDNNANPRDGGGDRVIIKDEHAPPQVLTPGGSPGNPAAASPASSSSSPAHEFSFSLSLHQSSSSSSAKVPDRTGHPPAVDLTPADEIFFHGQLLPLQHRHNRRSSHIPSETSVHPLKDSSDDQDAPYSQTDLRRRSTDDRRREEKQKPKSFASMIWPSKWRKGSPEVKEKEKQGKKVKFDMTQMVKRYMRMVSPLLGFRGTKAKGEDDRKSTYSYSGYINPTGGKKGKNKDGNMIRGRSSAPASLRASPANSGVLLPSATSGGAVSSSSESTMEELQSAIQAAIAHCKKSSATSD</sequence>
<dbReference type="PANTHER" id="PTHR33312">
    <property type="entry name" value="MEMBRANE-ASSOCIATED KINASE REGULATOR 4-RELATED"/>
    <property type="match status" value="1"/>
</dbReference>
<feature type="compositionally biased region" description="Basic and acidic residues" evidence="1">
    <location>
        <begin position="18"/>
        <end position="30"/>
    </location>
</feature>
<dbReference type="GO" id="GO:0019210">
    <property type="term" value="F:kinase inhibitor activity"/>
    <property type="evidence" value="ECO:0007669"/>
    <property type="project" value="InterPro"/>
</dbReference>
<dbReference type="AlphaFoldDB" id="A0A484NDH2"/>
<feature type="compositionally biased region" description="Low complexity" evidence="1">
    <location>
        <begin position="266"/>
        <end position="279"/>
    </location>
</feature>
<organism evidence="2 3">
    <name type="scientific">Cuscuta campestris</name>
    <dbReference type="NCBI Taxonomy" id="132261"/>
    <lineage>
        <taxon>Eukaryota</taxon>
        <taxon>Viridiplantae</taxon>
        <taxon>Streptophyta</taxon>
        <taxon>Embryophyta</taxon>
        <taxon>Tracheophyta</taxon>
        <taxon>Spermatophyta</taxon>
        <taxon>Magnoliopsida</taxon>
        <taxon>eudicotyledons</taxon>
        <taxon>Gunneridae</taxon>
        <taxon>Pentapetalae</taxon>
        <taxon>asterids</taxon>
        <taxon>lamiids</taxon>
        <taxon>Solanales</taxon>
        <taxon>Convolvulaceae</taxon>
        <taxon>Cuscuteae</taxon>
        <taxon>Cuscuta</taxon>
        <taxon>Cuscuta subgen. Grammica</taxon>
        <taxon>Cuscuta sect. Cleistogrammica</taxon>
    </lineage>
</organism>
<proteinExistence type="predicted"/>
<dbReference type="GO" id="GO:0005886">
    <property type="term" value="C:plasma membrane"/>
    <property type="evidence" value="ECO:0007669"/>
    <property type="project" value="InterPro"/>
</dbReference>
<feature type="region of interest" description="Disordered" evidence="1">
    <location>
        <begin position="225"/>
        <end position="285"/>
    </location>
</feature>
<dbReference type="Proteomes" id="UP000595140">
    <property type="component" value="Unassembled WGS sequence"/>
</dbReference>
<evidence type="ECO:0000313" key="3">
    <source>
        <dbReference type="Proteomes" id="UP000595140"/>
    </source>
</evidence>
<evidence type="ECO:0008006" key="4">
    <source>
        <dbReference type="Google" id="ProtNLM"/>
    </source>
</evidence>
<feature type="region of interest" description="Disordered" evidence="1">
    <location>
        <begin position="1"/>
        <end position="90"/>
    </location>
</feature>
<feature type="compositionally biased region" description="Basic and acidic residues" evidence="1">
    <location>
        <begin position="139"/>
        <end position="155"/>
    </location>
</feature>
<keyword evidence="3" id="KW-1185">Reference proteome</keyword>
<feature type="compositionally biased region" description="Basic and acidic residues" evidence="1">
    <location>
        <begin position="171"/>
        <end position="183"/>
    </location>
</feature>
<feature type="compositionally biased region" description="Low complexity" evidence="1">
    <location>
        <begin position="42"/>
        <end position="74"/>
    </location>
</feature>
<accession>A0A484NDH2</accession>
<evidence type="ECO:0000313" key="2">
    <source>
        <dbReference type="EMBL" id="VFQ99110.1"/>
    </source>
</evidence>
<protein>
    <recommendedName>
        <fullName evidence="4">BRI1 kinase inhibitor 1</fullName>
    </recommendedName>
</protein>
<evidence type="ECO:0000256" key="1">
    <source>
        <dbReference type="SAM" id="MobiDB-lite"/>
    </source>
</evidence>
<dbReference type="PANTHER" id="PTHR33312:SF19">
    <property type="entry name" value="BRI1 KINASE INHIBITOR 1"/>
    <property type="match status" value="1"/>
</dbReference>